<evidence type="ECO:0000313" key="2">
    <source>
        <dbReference type="Proteomes" id="UP000638732"/>
    </source>
</evidence>
<dbReference type="EMBL" id="WWEO01000042">
    <property type="protein sequence ID" value="NCD69937.1"/>
    <property type="molecule type" value="Genomic_DNA"/>
</dbReference>
<organism evidence="1 2">
    <name type="scientific">Mucilaginibacter agri</name>
    <dbReference type="NCBI Taxonomy" id="2695265"/>
    <lineage>
        <taxon>Bacteria</taxon>
        <taxon>Pseudomonadati</taxon>
        <taxon>Bacteroidota</taxon>
        <taxon>Sphingobacteriia</taxon>
        <taxon>Sphingobacteriales</taxon>
        <taxon>Sphingobacteriaceae</taxon>
        <taxon>Mucilaginibacter</taxon>
    </lineage>
</organism>
<keyword evidence="2" id="KW-1185">Reference proteome</keyword>
<proteinExistence type="predicted"/>
<sequence length="87" mass="9557">MPTHLFNAYIDALDGATLAGPVTMNGDEYLFVNKNTADDIYFNLKKAEDGWHYSGGPTTHDVPKEYIDSVGAQIDAYHEGKLQPPAI</sequence>
<accession>A0A966DU22</accession>
<protein>
    <submittedName>
        <fullName evidence="1">Uncharacterized protein</fullName>
    </submittedName>
</protein>
<reference evidence="1" key="1">
    <citation type="submission" date="2020-01" db="EMBL/GenBank/DDBJ databases">
        <authorList>
            <person name="Seo Y.L."/>
        </authorList>
    </citation>
    <scope>NUCLEOTIDE SEQUENCE</scope>
    <source>
        <strain evidence="1">R11</strain>
    </source>
</reference>
<gene>
    <name evidence="1" type="ORF">GSY63_11265</name>
</gene>
<comment type="caution">
    <text evidence="1">The sequence shown here is derived from an EMBL/GenBank/DDBJ whole genome shotgun (WGS) entry which is preliminary data.</text>
</comment>
<reference evidence="1" key="2">
    <citation type="submission" date="2020-10" db="EMBL/GenBank/DDBJ databases">
        <title>Mucilaginibacter sp. nov., isolated from soil.</title>
        <authorList>
            <person name="Jeon C.O."/>
        </authorList>
    </citation>
    <scope>NUCLEOTIDE SEQUENCE</scope>
    <source>
        <strain evidence="1">R11</strain>
    </source>
</reference>
<dbReference type="RefSeq" id="WP_166585909.1">
    <property type="nucleotide sequence ID" value="NZ_WWEO01000042.1"/>
</dbReference>
<evidence type="ECO:0000313" key="1">
    <source>
        <dbReference type="EMBL" id="NCD69937.1"/>
    </source>
</evidence>
<name>A0A966DU22_9SPHI</name>
<dbReference type="AlphaFoldDB" id="A0A966DU22"/>
<dbReference type="Proteomes" id="UP000638732">
    <property type="component" value="Unassembled WGS sequence"/>
</dbReference>